<dbReference type="EMBL" id="ML733392">
    <property type="protein sequence ID" value="KAB8225994.1"/>
    <property type="molecule type" value="Genomic_DNA"/>
</dbReference>
<dbReference type="GO" id="GO:0032259">
    <property type="term" value="P:methylation"/>
    <property type="evidence" value="ECO:0007669"/>
    <property type="project" value="UniProtKB-KW"/>
</dbReference>
<gene>
    <name evidence="2" type="ORF">BDV33DRAFT_197815</name>
</gene>
<accession>A0A5N6FBA9</accession>
<protein>
    <submittedName>
        <fullName evidence="2">S-adenosyl-L-methionine-dependent methyltransferase</fullName>
    </submittedName>
</protein>
<dbReference type="SUPFAM" id="SSF53335">
    <property type="entry name" value="S-adenosyl-L-methionine-dependent methyltransferases"/>
    <property type="match status" value="1"/>
</dbReference>
<evidence type="ECO:0000313" key="3">
    <source>
        <dbReference type="Proteomes" id="UP000326799"/>
    </source>
</evidence>
<dbReference type="AlphaFoldDB" id="A0A5N6FBA9"/>
<reference evidence="2 3" key="1">
    <citation type="submission" date="2019-04" db="EMBL/GenBank/DDBJ databases">
        <title>Fungal friends and foes A comparative genomics study of 23 Aspergillus species from section Flavi.</title>
        <authorList>
            <consortium name="DOE Joint Genome Institute"/>
            <person name="Kjaerbolling I."/>
            <person name="Vesth T.C."/>
            <person name="Frisvad J.C."/>
            <person name="Nybo J.L."/>
            <person name="Theobald S."/>
            <person name="Kildgaard S."/>
            <person name="Petersen T.I."/>
            <person name="Kuo A."/>
            <person name="Sato A."/>
            <person name="Lyhne E.K."/>
            <person name="Kogle M.E."/>
            <person name="Wiebenga A."/>
            <person name="Kun R.S."/>
            <person name="Lubbers R.J."/>
            <person name="Makela M.R."/>
            <person name="Barry K."/>
            <person name="Chovatia M."/>
            <person name="Clum A."/>
            <person name="Daum C."/>
            <person name="Haridas S."/>
            <person name="He G."/>
            <person name="LaButti K."/>
            <person name="Lipzen A."/>
            <person name="Mondo S."/>
            <person name="Pangilinan J."/>
            <person name="Riley R."/>
            <person name="Salamov A."/>
            <person name="Simmons B.A."/>
            <person name="Magnuson J.K."/>
            <person name="Henrissat B."/>
            <person name="Mortensen U.H."/>
            <person name="Larsen T.O."/>
            <person name="De vries R.P."/>
            <person name="Grigoriev I.V."/>
            <person name="Machida M."/>
            <person name="Baker S.E."/>
            <person name="Andersen M.R."/>
        </authorList>
    </citation>
    <scope>NUCLEOTIDE SEQUENCE [LARGE SCALE GENOMIC DNA]</scope>
    <source>
        <strain evidence="2 3">CBS 126849</strain>
    </source>
</reference>
<dbReference type="GO" id="GO:0008168">
    <property type="term" value="F:methyltransferase activity"/>
    <property type="evidence" value="ECO:0007669"/>
    <property type="project" value="UniProtKB-KW"/>
</dbReference>
<keyword evidence="3" id="KW-1185">Reference proteome</keyword>
<evidence type="ECO:0000259" key="1">
    <source>
        <dbReference type="Pfam" id="PF13649"/>
    </source>
</evidence>
<dbReference type="Pfam" id="PF13649">
    <property type="entry name" value="Methyltransf_25"/>
    <property type="match status" value="1"/>
</dbReference>
<name>A0A5N6FBA9_9EURO</name>
<dbReference type="CDD" id="cd02440">
    <property type="entry name" value="AdoMet_MTases"/>
    <property type="match status" value="1"/>
</dbReference>
<dbReference type="PANTHER" id="PTHR43591">
    <property type="entry name" value="METHYLTRANSFERASE"/>
    <property type="match status" value="1"/>
</dbReference>
<evidence type="ECO:0000313" key="2">
    <source>
        <dbReference type="EMBL" id="KAB8225994.1"/>
    </source>
</evidence>
<sequence>MQENLTTGPPAPLNIHGKRFAALYESGGKITELFAKELISQSGLPLSSQEPLVILDNACGTGAVSSVLHRTIGNDKKANWQLTCGDMSEDMFHYTRQKLFQEEWHNAEVKILNAQDTRLPSAHFTHVFTAFAFNLFPDEISAMKECVRVLQPGGMLAVSTWKSTVWVCTLSAAITSLSGNLPAPSDKEINGVYNVGWNEESSVRAKSEQAGFSDIKVRTVKKEYLVPVSQFVENCTLLIPIIISIFWTQDQRDQYESELPMAIHRYVQRIHGRNGTASMEAEAIIATGRKP</sequence>
<proteinExistence type="predicted"/>
<dbReference type="InterPro" id="IPR041698">
    <property type="entry name" value="Methyltransf_25"/>
</dbReference>
<dbReference type="Gene3D" id="3.40.50.150">
    <property type="entry name" value="Vaccinia Virus protein VP39"/>
    <property type="match status" value="1"/>
</dbReference>
<organism evidence="2 3">
    <name type="scientific">Aspergillus novoparasiticus</name>
    <dbReference type="NCBI Taxonomy" id="986946"/>
    <lineage>
        <taxon>Eukaryota</taxon>
        <taxon>Fungi</taxon>
        <taxon>Dikarya</taxon>
        <taxon>Ascomycota</taxon>
        <taxon>Pezizomycotina</taxon>
        <taxon>Eurotiomycetes</taxon>
        <taxon>Eurotiomycetidae</taxon>
        <taxon>Eurotiales</taxon>
        <taxon>Aspergillaceae</taxon>
        <taxon>Aspergillus</taxon>
        <taxon>Aspergillus subgen. Circumdati</taxon>
    </lineage>
</organism>
<dbReference type="PANTHER" id="PTHR43591:SF24">
    <property type="entry name" value="2-METHOXY-6-POLYPRENYL-1,4-BENZOQUINOL METHYLASE, MITOCHONDRIAL"/>
    <property type="match status" value="1"/>
</dbReference>
<feature type="domain" description="Methyltransferase" evidence="1">
    <location>
        <begin position="54"/>
        <end position="154"/>
    </location>
</feature>
<keyword evidence="2" id="KW-0489">Methyltransferase</keyword>
<keyword evidence="2" id="KW-0808">Transferase</keyword>
<dbReference type="Proteomes" id="UP000326799">
    <property type="component" value="Unassembled WGS sequence"/>
</dbReference>
<dbReference type="InterPro" id="IPR029063">
    <property type="entry name" value="SAM-dependent_MTases_sf"/>
</dbReference>